<keyword evidence="7" id="KW-1185">Reference proteome</keyword>
<evidence type="ECO:0000313" key="7">
    <source>
        <dbReference type="Proteomes" id="UP000636800"/>
    </source>
</evidence>
<keyword evidence="4" id="KW-0560">Oxidoreductase</keyword>
<comment type="caution">
    <text evidence="6">The sequence shown here is derived from an EMBL/GenBank/DDBJ whole genome shotgun (WGS) entry which is preliminary data.</text>
</comment>
<dbReference type="GO" id="GO:0020037">
    <property type="term" value="F:heme binding"/>
    <property type="evidence" value="ECO:0007669"/>
    <property type="project" value="InterPro"/>
</dbReference>
<evidence type="ECO:0000256" key="5">
    <source>
        <dbReference type="ARBA" id="ARBA00023004"/>
    </source>
</evidence>
<dbReference type="Proteomes" id="UP000636800">
    <property type="component" value="Chromosome 6"/>
</dbReference>
<dbReference type="GO" id="GO:0004497">
    <property type="term" value="F:monooxygenase activity"/>
    <property type="evidence" value="ECO:0007669"/>
    <property type="project" value="InterPro"/>
</dbReference>
<dbReference type="EMBL" id="JADCNL010000006">
    <property type="protein sequence ID" value="KAG0476739.1"/>
    <property type="molecule type" value="Genomic_DNA"/>
</dbReference>
<dbReference type="AlphaFoldDB" id="A0A835UUY5"/>
<dbReference type="OrthoDB" id="514248at2759"/>
<organism evidence="6 7">
    <name type="scientific">Vanilla planifolia</name>
    <name type="common">Vanilla</name>
    <dbReference type="NCBI Taxonomy" id="51239"/>
    <lineage>
        <taxon>Eukaryota</taxon>
        <taxon>Viridiplantae</taxon>
        <taxon>Streptophyta</taxon>
        <taxon>Embryophyta</taxon>
        <taxon>Tracheophyta</taxon>
        <taxon>Spermatophyta</taxon>
        <taxon>Magnoliopsida</taxon>
        <taxon>Liliopsida</taxon>
        <taxon>Asparagales</taxon>
        <taxon>Orchidaceae</taxon>
        <taxon>Vanilloideae</taxon>
        <taxon>Vanilleae</taxon>
        <taxon>Vanilla</taxon>
    </lineage>
</organism>
<dbReference type="Pfam" id="PF00067">
    <property type="entry name" value="p450"/>
    <property type="match status" value="1"/>
</dbReference>
<dbReference type="InterPro" id="IPR036396">
    <property type="entry name" value="Cyt_P450_sf"/>
</dbReference>
<name>A0A835UUY5_VANPL</name>
<evidence type="ECO:0000256" key="4">
    <source>
        <dbReference type="ARBA" id="ARBA00023002"/>
    </source>
</evidence>
<evidence type="ECO:0000256" key="1">
    <source>
        <dbReference type="ARBA" id="ARBA00010617"/>
    </source>
</evidence>
<comment type="similarity">
    <text evidence="1">Belongs to the cytochrome P450 family.</text>
</comment>
<dbReference type="GO" id="GO:0016705">
    <property type="term" value="F:oxidoreductase activity, acting on paired donors, with incorporation or reduction of molecular oxygen"/>
    <property type="evidence" value="ECO:0007669"/>
    <property type="project" value="InterPro"/>
</dbReference>
<dbReference type="InterPro" id="IPR001128">
    <property type="entry name" value="Cyt_P450"/>
</dbReference>
<reference evidence="6 7" key="1">
    <citation type="journal article" date="2020" name="Nat. Food">
        <title>A phased Vanilla planifolia genome enables genetic improvement of flavour and production.</title>
        <authorList>
            <person name="Hasing T."/>
            <person name="Tang H."/>
            <person name="Brym M."/>
            <person name="Khazi F."/>
            <person name="Huang T."/>
            <person name="Chambers A.H."/>
        </authorList>
    </citation>
    <scope>NUCLEOTIDE SEQUENCE [LARGE SCALE GENOMIC DNA]</scope>
    <source>
        <tissue evidence="6">Leaf</tissue>
    </source>
</reference>
<dbReference type="Gene3D" id="1.10.630.10">
    <property type="entry name" value="Cytochrome P450"/>
    <property type="match status" value="1"/>
</dbReference>
<proteinExistence type="inferred from homology"/>
<gene>
    <name evidence="6" type="ORF">HPP92_013580</name>
</gene>
<keyword evidence="3" id="KW-0479">Metal-binding</keyword>
<dbReference type="SUPFAM" id="SSF48264">
    <property type="entry name" value="Cytochrome P450"/>
    <property type="match status" value="1"/>
</dbReference>
<keyword evidence="5" id="KW-0408">Iron</keyword>
<dbReference type="GO" id="GO:0005506">
    <property type="term" value="F:iron ion binding"/>
    <property type="evidence" value="ECO:0007669"/>
    <property type="project" value="InterPro"/>
</dbReference>
<evidence type="ECO:0000256" key="2">
    <source>
        <dbReference type="ARBA" id="ARBA00022617"/>
    </source>
</evidence>
<protein>
    <submittedName>
        <fullName evidence="6">Uncharacterized protein</fullName>
    </submittedName>
</protein>
<sequence>MESLHLLALPIRSAKANLPPGSWKLHILGSIHNILGEHPHRRLLTLAKTHSPLLHLKLGEVDLVVITSRDLVREVFKEYDLKFASRPELFCEKAHLLQ</sequence>
<evidence type="ECO:0000256" key="3">
    <source>
        <dbReference type="ARBA" id="ARBA00022723"/>
    </source>
</evidence>
<accession>A0A835UUY5</accession>
<dbReference type="PANTHER" id="PTHR47955:SF8">
    <property type="entry name" value="CYTOCHROME P450 71D11-LIKE"/>
    <property type="match status" value="1"/>
</dbReference>
<evidence type="ECO:0000313" key="6">
    <source>
        <dbReference type="EMBL" id="KAG0476739.1"/>
    </source>
</evidence>
<dbReference type="PANTHER" id="PTHR47955">
    <property type="entry name" value="CYTOCHROME P450 FAMILY 71 PROTEIN"/>
    <property type="match status" value="1"/>
</dbReference>
<keyword evidence="2" id="KW-0349">Heme</keyword>